<evidence type="ECO:0000256" key="3">
    <source>
        <dbReference type="ARBA" id="ARBA00022618"/>
    </source>
</evidence>
<feature type="compositionally biased region" description="Low complexity" evidence="10">
    <location>
        <begin position="829"/>
        <end position="845"/>
    </location>
</feature>
<feature type="region of interest" description="Disordered" evidence="10">
    <location>
        <begin position="344"/>
        <end position="387"/>
    </location>
</feature>
<evidence type="ECO:0000256" key="9">
    <source>
        <dbReference type="ARBA" id="ARBA00067190"/>
    </source>
</evidence>
<dbReference type="AlphaFoldDB" id="A0A9P6R861"/>
<dbReference type="PROSITE" id="PS50206">
    <property type="entry name" value="RHODANESE_3"/>
    <property type="match status" value="1"/>
</dbReference>
<name>A0A9P6R861_9FUNG</name>
<evidence type="ECO:0000256" key="2">
    <source>
        <dbReference type="ARBA" id="ARBA00013064"/>
    </source>
</evidence>
<dbReference type="GO" id="GO:0010971">
    <property type="term" value="P:positive regulation of G2/M transition of mitotic cell cycle"/>
    <property type="evidence" value="ECO:0007669"/>
    <property type="project" value="TreeGrafter"/>
</dbReference>
<dbReference type="GO" id="GO:0051301">
    <property type="term" value="P:cell division"/>
    <property type="evidence" value="ECO:0007669"/>
    <property type="project" value="UniProtKB-KW"/>
</dbReference>
<dbReference type="GO" id="GO:0000086">
    <property type="term" value="P:G2/M transition of mitotic cell cycle"/>
    <property type="evidence" value="ECO:0007669"/>
    <property type="project" value="TreeGrafter"/>
</dbReference>
<feature type="region of interest" description="Disordered" evidence="10">
    <location>
        <begin position="163"/>
        <end position="204"/>
    </location>
</feature>
<evidence type="ECO:0000256" key="10">
    <source>
        <dbReference type="SAM" id="MobiDB-lite"/>
    </source>
</evidence>
<dbReference type="PANTHER" id="PTHR10828">
    <property type="entry name" value="M-PHASE INDUCER PHOSPHATASE DUAL SPECIFICITY PHOSPHATASE CDC25"/>
    <property type="match status" value="1"/>
</dbReference>
<feature type="region of interest" description="Disordered" evidence="10">
    <location>
        <begin position="644"/>
        <end position="667"/>
    </location>
</feature>
<protein>
    <recommendedName>
        <fullName evidence="9">M-phase inducer phosphatase</fullName>
        <ecNumber evidence="2">3.1.3.48</ecNumber>
    </recommendedName>
</protein>
<keyword evidence="5" id="KW-0378">Hydrolase</keyword>
<feature type="compositionally biased region" description="Low complexity" evidence="10">
    <location>
        <begin position="191"/>
        <end position="204"/>
    </location>
</feature>
<dbReference type="PRINTS" id="PR00716">
    <property type="entry name" value="MPIPHPHTASE"/>
</dbReference>
<feature type="compositionally biased region" description="Polar residues" evidence="10">
    <location>
        <begin position="257"/>
        <end position="270"/>
    </location>
</feature>
<dbReference type="CDD" id="cd01530">
    <property type="entry name" value="Cdc25"/>
    <property type="match status" value="1"/>
</dbReference>
<feature type="compositionally biased region" description="Basic and acidic residues" evidence="10">
    <location>
        <begin position="164"/>
        <end position="175"/>
    </location>
</feature>
<evidence type="ECO:0000256" key="8">
    <source>
        <dbReference type="ARBA" id="ARBA00051722"/>
    </source>
</evidence>
<evidence type="ECO:0000256" key="4">
    <source>
        <dbReference type="ARBA" id="ARBA00022776"/>
    </source>
</evidence>
<keyword evidence="7" id="KW-0131">Cell cycle</keyword>
<feature type="region of interest" description="Disordered" evidence="10">
    <location>
        <begin position="752"/>
        <end position="795"/>
    </location>
</feature>
<dbReference type="Gene3D" id="3.40.250.10">
    <property type="entry name" value="Rhodanese-like domain"/>
    <property type="match status" value="1"/>
</dbReference>
<feature type="region of interest" description="Disordered" evidence="10">
    <location>
        <begin position="1"/>
        <end position="74"/>
    </location>
</feature>
<dbReference type="Pfam" id="PF00581">
    <property type="entry name" value="Rhodanese"/>
    <property type="match status" value="1"/>
</dbReference>
<feature type="region of interest" description="Disordered" evidence="10">
    <location>
        <begin position="255"/>
        <end position="277"/>
    </location>
</feature>
<evidence type="ECO:0000256" key="6">
    <source>
        <dbReference type="ARBA" id="ARBA00022912"/>
    </source>
</evidence>
<feature type="region of interest" description="Disordered" evidence="10">
    <location>
        <begin position="284"/>
        <end position="303"/>
    </location>
</feature>
<dbReference type="InterPro" id="IPR000751">
    <property type="entry name" value="MPI_Phosphatase"/>
</dbReference>
<dbReference type="GO" id="GO:0005634">
    <property type="term" value="C:nucleus"/>
    <property type="evidence" value="ECO:0007669"/>
    <property type="project" value="TreeGrafter"/>
</dbReference>
<feature type="compositionally biased region" description="Low complexity" evidence="10">
    <location>
        <begin position="22"/>
        <end position="31"/>
    </location>
</feature>
<feature type="compositionally biased region" description="Basic and acidic residues" evidence="10">
    <location>
        <begin position="1"/>
        <end position="21"/>
    </location>
</feature>
<feature type="compositionally biased region" description="Basic and acidic residues" evidence="10">
    <location>
        <begin position="813"/>
        <end position="823"/>
    </location>
</feature>
<dbReference type="InterPro" id="IPR036873">
    <property type="entry name" value="Rhodanese-like_dom_sf"/>
</dbReference>
<keyword evidence="6" id="KW-0904">Protein phosphatase</keyword>
<feature type="compositionally biased region" description="Basic and acidic residues" evidence="10">
    <location>
        <begin position="40"/>
        <end position="52"/>
    </location>
</feature>
<evidence type="ECO:0000313" key="12">
    <source>
        <dbReference type="EMBL" id="KAG0314516.1"/>
    </source>
</evidence>
<feature type="compositionally biased region" description="Polar residues" evidence="10">
    <location>
        <begin position="653"/>
        <end position="667"/>
    </location>
</feature>
<feature type="region of interest" description="Disordered" evidence="10">
    <location>
        <begin position="808"/>
        <end position="863"/>
    </location>
</feature>
<feature type="compositionally biased region" description="Polar residues" evidence="10">
    <location>
        <begin position="378"/>
        <end position="387"/>
    </location>
</feature>
<dbReference type="GO" id="GO:0005737">
    <property type="term" value="C:cytoplasm"/>
    <property type="evidence" value="ECO:0007669"/>
    <property type="project" value="TreeGrafter"/>
</dbReference>
<keyword evidence="13" id="KW-1185">Reference proteome</keyword>
<dbReference type="GO" id="GO:0004725">
    <property type="term" value="F:protein tyrosine phosphatase activity"/>
    <property type="evidence" value="ECO:0007669"/>
    <property type="project" value="UniProtKB-EC"/>
</dbReference>
<proteinExistence type="inferred from homology"/>
<dbReference type="EC" id="3.1.3.48" evidence="2"/>
<accession>A0A9P6R861</accession>
<keyword evidence="3 12" id="KW-0132">Cell division</keyword>
<evidence type="ECO:0000256" key="5">
    <source>
        <dbReference type="ARBA" id="ARBA00022801"/>
    </source>
</evidence>
<dbReference type="FunFam" id="3.40.250.10:FF:000021">
    <property type="entry name" value="M-phase inducer phosphatase cdc-25.2"/>
    <property type="match status" value="1"/>
</dbReference>
<dbReference type="Proteomes" id="UP000738325">
    <property type="component" value="Unassembled WGS sequence"/>
</dbReference>
<dbReference type="SUPFAM" id="SSF52821">
    <property type="entry name" value="Rhodanese/Cell cycle control phosphatase"/>
    <property type="match status" value="1"/>
</dbReference>
<reference evidence="12" key="1">
    <citation type="journal article" date="2020" name="Fungal Divers.">
        <title>Resolving the Mortierellaceae phylogeny through synthesis of multi-gene phylogenetics and phylogenomics.</title>
        <authorList>
            <person name="Vandepol N."/>
            <person name="Liber J."/>
            <person name="Desiro A."/>
            <person name="Na H."/>
            <person name="Kennedy M."/>
            <person name="Barry K."/>
            <person name="Grigoriev I.V."/>
            <person name="Miller A.N."/>
            <person name="O'Donnell K."/>
            <person name="Stajich J.E."/>
            <person name="Bonito G."/>
        </authorList>
    </citation>
    <scope>NUCLEOTIDE SEQUENCE</scope>
    <source>
        <strain evidence="12">REB-010B</strain>
    </source>
</reference>
<dbReference type="PANTHER" id="PTHR10828:SF17">
    <property type="entry name" value="PROTEIN-TYROSINE-PHOSPHATASE"/>
    <property type="match status" value="1"/>
</dbReference>
<evidence type="ECO:0000256" key="1">
    <source>
        <dbReference type="ARBA" id="ARBA00011065"/>
    </source>
</evidence>
<evidence type="ECO:0000256" key="7">
    <source>
        <dbReference type="ARBA" id="ARBA00023306"/>
    </source>
</evidence>
<sequence>MALSADKDSLDREEESCRVSEETSSASEMTSLCSDTESYLEDRPSNPIRKVDTLSQVRSKRQQDSPFEPNKRARELLRPRQEKLVNRFSQSARVIHERSRLHPAIDASTRIPALSSTRDDLAKKSRTSASVFESEVVGISGKSHSTPASASSFLSRLQAVADSTRSDVNKPRRDPAILMPPPNIRSRTFAGSTRGGRSISTSSLTSPFQTLESFYRHSSGAGVPMTALTKRSDQTHSLLKQAALIPVLKATAGAPSYQESQNTNDIQTGPTLDDKSQDCEQTDVFADDKGDSNQQQQPGAPDTMALTSCTAAMNSLSPPSAKAPALLDLFRRRRRTSITNITTSLSLPMPNMTSALDSDSDDEGDVERASYRPRHGSRSPTSPTYNFSSAVVTTSDTIPKRPTLRRHQTMISSRREFMRTLEFSGSSSSSSRDGERRTRRLVSSMNQKSTVFAPENYVPDPLREDCQILPCTDFVCKPEDSTKRVSPRTVIDVLDGKYKDHYDLLYIIDCRFPYEFEGGHIKSAVNVNTTDKLEELLLQPAITGKRVLLIFHCEFSSERGPRMARHLRTQDRAANVSHYPALFYSEVYVMEGGYSGFFKENKSYCWPEAYVEMQDEKHSEEFEKHMRTFGREFSRTASKGFLGTESKHKKLGSGSNRGQSSSTATVTSPLHSALMLPSVDALSEERHEAALSMEIPATTLGTTATTLTISKICTTRPMLTKLLFNAPIRSMTSVASSHTTIAQPIITAQSSRPPVGWSATAVSSSKESALPGVTPSLALSESNKPKAGFPDSSALTDHRPLMRARTASVLTERVSKDMDRLDSRSNPGSNSSSMNASASSNAMANPFFSGFRQTKPTFRGVSP</sequence>
<organism evidence="12 13">
    <name type="scientific">Dissophora globulifera</name>
    <dbReference type="NCBI Taxonomy" id="979702"/>
    <lineage>
        <taxon>Eukaryota</taxon>
        <taxon>Fungi</taxon>
        <taxon>Fungi incertae sedis</taxon>
        <taxon>Mucoromycota</taxon>
        <taxon>Mortierellomycotina</taxon>
        <taxon>Mortierellomycetes</taxon>
        <taxon>Mortierellales</taxon>
        <taxon>Mortierellaceae</taxon>
        <taxon>Dissophora</taxon>
    </lineage>
</organism>
<comment type="caution">
    <text evidence="12">The sequence shown here is derived from an EMBL/GenBank/DDBJ whole genome shotgun (WGS) entry which is preliminary data.</text>
</comment>
<gene>
    <name evidence="12" type="primary">CDC25</name>
    <name evidence="12" type="ORF">BGZ99_008078</name>
</gene>
<feature type="domain" description="Rhodanese" evidence="11">
    <location>
        <begin position="501"/>
        <end position="606"/>
    </location>
</feature>
<evidence type="ECO:0000259" key="11">
    <source>
        <dbReference type="PROSITE" id="PS50206"/>
    </source>
</evidence>
<keyword evidence="4" id="KW-0498">Mitosis</keyword>
<evidence type="ECO:0000313" key="13">
    <source>
        <dbReference type="Proteomes" id="UP000738325"/>
    </source>
</evidence>
<dbReference type="EMBL" id="JAAAIP010000607">
    <property type="protein sequence ID" value="KAG0314516.1"/>
    <property type="molecule type" value="Genomic_DNA"/>
</dbReference>
<feature type="compositionally biased region" description="Low complexity" evidence="10">
    <location>
        <begin position="422"/>
        <end position="431"/>
    </location>
</feature>
<dbReference type="InterPro" id="IPR001763">
    <property type="entry name" value="Rhodanese-like_dom"/>
</dbReference>
<dbReference type="SMART" id="SM00450">
    <property type="entry name" value="RHOD"/>
    <property type="match status" value="1"/>
</dbReference>
<comment type="similarity">
    <text evidence="1">Belongs to the MPI phosphatase family.</text>
</comment>
<feature type="region of interest" description="Disordered" evidence="10">
    <location>
        <begin position="422"/>
        <end position="442"/>
    </location>
</feature>
<dbReference type="GO" id="GO:0110032">
    <property type="term" value="P:positive regulation of G2/MI transition of meiotic cell cycle"/>
    <property type="evidence" value="ECO:0007669"/>
    <property type="project" value="TreeGrafter"/>
</dbReference>
<dbReference type="OrthoDB" id="26523at2759"/>
<comment type="catalytic activity">
    <reaction evidence="8">
        <text>O-phospho-L-tyrosyl-[protein] + H2O = L-tyrosyl-[protein] + phosphate</text>
        <dbReference type="Rhea" id="RHEA:10684"/>
        <dbReference type="Rhea" id="RHEA-COMP:10136"/>
        <dbReference type="Rhea" id="RHEA-COMP:20101"/>
        <dbReference type="ChEBI" id="CHEBI:15377"/>
        <dbReference type="ChEBI" id="CHEBI:43474"/>
        <dbReference type="ChEBI" id="CHEBI:46858"/>
        <dbReference type="ChEBI" id="CHEBI:61978"/>
        <dbReference type="EC" id="3.1.3.48"/>
    </reaction>
</comment>